<comment type="caution">
    <text evidence="1">The sequence shown here is derived from an EMBL/GenBank/DDBJ whole genome shotgun (WGS) entry which is preliminary data.</text>
</comment>
<dbReference type="EMBL" id="QRAL01000009">
    <property type="protein sequence ID" value="RSU57217.1"/>
    <property type="molecule type" value="Genomic_DNA"/>
</dbReference>
<gene>
    <name evidence="1" type="ORF">DAH51_10415</name>
</gene>
<evidence type="ECO:0000313" key="1">
    <source>
        <dbReference type="EMBL" id="RSU57217.1"/>
    </source>
</evidence>
<protein>
    <submittedName>
        <fullName evidence="1">Regulatory protein GemA</fullName>
    </submittedName>
</protein>
<accession>A0A430BX32</accession>
<organism evidence="1 2">
    <name type="scientific">Sphingobium yanoikuyae</name>
    <name type="common">Sphingomonas yanoikuyae</name>
    <dbReference type="NCBI Taxonomy" id="13690"/>
    <lineage>
        <taxon>Bacteria</taxon>
        <taxon>Pseudomonadati</taxon>
        <taxon>Pseudomonadota</taxon>
        <taxon>Alphaproteobacteria</taxon>
        <taxon>Sphingomonadales</taxon>
        <taxon>Sphingomonadaceae</taxon>
        <taxon>Sphingobium</taxon>
    </lineage>
</organism>
<sequence length="239" mass="26284">MAAVAKAKAATDPHRRALIAKVHIAPKQLGMTEEDYRAVMRRVTGQLSAATCDVEQLEALLTEFTRMGFRAIQTSPKKGAGSPRADHPVARKARAMWISLGLLCAIEDHRESALEDFARRQLGCAKLQWMNQAQADRLIEGLKAIGERHGWRQSVAGLAKVHHLHALKHGLCEAILDKLKRAGEAPSNWDLGEAAWRLCRLSDPDQYVFRTAELEAIATALGKVLRLKGGRAAFAESGR</sequence>
<dbReference type="AlphaFoldDB" id="A0A430BX32"/>
<dbReference type="RefSeq" id="WP_125998221.1">
    <property type="nucleotide sequence ID" value="NZ_QRAL01000009.1"/>
</dbReference>
<dbReference type="InterPro" id="IPR009363">
    <property type="entry name" value="Phage_Mu_Gp16"/>
</dbReference>
<dbReference type="Pfam" id="PF06252">
    <property type="entry name" value="GemA"/>
    <property type="match status" value="1"/>
</dbReference>
<dbReference type="Proteomes" id="UP000287401">
    <property type="component" value="Unassembled WGS sequence"/>
</dbReference>
<name>A0A430BX32_SPHYA</name>
<proteinExistence type="predicted"/>
<evidence type="ECO:0000313" key="2">
    <source>
        <dbReference type="Proteomes" id="UP000287401"/>
    </source>
</evidence>
<reference evidence="1 2" key="1">
    <citation type="submission" date="2018-07" db="EMBL/GenBank/DDBJ databases">
        <title>Genomic and Epidemiologic Investigation of an Indolent Hospital Outbreak.</title>
        <authorList>
            <person name="Johnson R.C."/>
            <person name="Deming C."/>
            <person name="Conlan S."/>
            <person name="Zellmer C.J."/>
            <person name="Michelin A.V."/>
            <person name="Lee-Lin S."/>
            <person name="Thomas P.J."/>
            <person name="Park M."/>
            <person name="Weingarten R.A."/>
            <person name="Less J."/>
            <person name="Dekker J.P."/>
            <person name="Frank K.M."/>
            <person name="Musser K.A."/>
            <person name="Mcquiston J.R."/>
            <person name="Henderson D.K."/>
            <person name="Lau A.F."/>
            <person name="Palmore T.N."/>
            <person name="Segre J.A."/>
        </authorList>
    </citation>
    <scope>NUCLEOTIDE SEQUENCE [LARGE SCALE GENOMIC DNA]</scope>
    <source>
        <strain evidence="1 2">SK-NIH.Env6_1116</strain>
    </source>
</reference>